<dbReference type="InterPro" id="IPR007110">
    <property type="entry name" value="Ig-like_dom"/>
</dbReference>
<keyword evidence="4" id="KW-1185">Reference proteome</keyword>
<dbReference type="InterPro" id="IPR036179">
    <property type="entry name" value="Ig-like_dom_sf"/>
</dbReference>
<feature type="compositionally biased region" description="Basic and acidic residues" evidence="1">
    <location>
        <begin position="313"/>
        <end position="322"/>
    </location>
</feature>
<dbReference type="InterPro" id="IPR013106">
    <property type="entry name" value="Ig_V-set"/>
</dbReference>
<dbReference type="PANTHER" id="PTHR46013">
    <property type="entry name" value="VASCULAR CELL ADHESION MOLECULE 1"/>
    <property type="match status" value="1"/>
</dbReference>
<dbReference type="Pfam" id="PF07686">
    <property type="entry name" value="V-set"/>
    <property type="match status" value="1"/>
</dbReference>
<dbReference type="Proteomes" id="UP000515150">
    <property type="component" value="Chromosome 16"/>
</dbReference>
<dbReference type="AlphaFoldDB" id="A0A6P7KP98"/>
<evidence type="ECO:0000256" key="2">
    <source>
        <dbReference type="SAM" id="Phobius"/>
    </source>
</evidence>
<keyword evidence="2" id="KW-0472">Membrane</keyword>
<feature type="compositionally biased region" description="Polar residues" evidence="1">
    <location>
        <begin position="294"/>
        <end position="303"/>
    </location>
</feature>
<organism evidence="4 5">
    <name type="scientific">Betta splendens</name>
    <name type="common">Siamese fighting fish</name>
    <dbReference type="NCBI Taxonomy" id="158456"/>
    <lineage>
        <taxon>Eukaryota</taxon>
        <taxon>Metazoa</taxon>
        <taxon>Chordata</taxon>
        <taxon>Craniata</taxon>
        <taxon>Vertebrata</taxon>
        <taxon>Euteleostomi</taxon>
        <taxon>Actinopterygii</taxon>
        <taxon>Neopterygii</taxon>
        <taxon>Teleostei</taxon>
        <taxon>Neoteleostei</taxon>
        <taxon>Acanthomorphata</taxon>
        <taxon>Anabantaria</taxon>
        <taxon>Anabantiformes</taxon>
        <taxon>Anabantoidei</taxon>
        <taxon>Osphronemidae</taxon>
        <taxon>Betta</taxon>
    </lineage>
</organism>
<evidence type="ECO:0000259" key="3">
    <source>
        <dbReference type="PROSITE" id="PS50835"/>
    </source>
</evidence>
<evidence type="ECO:0000313" key="4">
    <source>
        <dbReference type="Proteomes" id="UP000515150"/>
    </source>
</evidence>
<dbReference type="OrthoDB" id="8887244at2759"/>
<dbReference type="GeneID" id="114842746"/>
<dbReference type="InterPro" id="IPR013783">
    <property type="entry name" value="Ig-like_fold"/>
</dbReference>
<reference evidence="5" key="1">
    <citation type="submission" date="2025-08" db="UniProtKB">
        <authorList>
            <consortium name="RefSeq"/>
        </authorList>
    </citation>
    <scope>IDENTIFICATION</scope>
</reference>
<gene>
    <name evidence="5" type="primary">LOC114842746</name>
</gene>
<dbReference type="Gene3D" id="2.60.40.10">
    <property type="entry name" value="Immunoglobulins"/>
    <property type="match status" value="2"/>
</dbReference>
<accession>A0A6P7KP98</accession>
<dbReference type="RefSeq" id="XP_028984402.2">
    <property type="nucleotide sequence ID" value="XM_029128569.3"/>
</dbReference>
<dbReference type="PROSITE" id="PS50835">
    <property type="entry name" value="IG_LIKE"/>
    <property type="match status" value="1"/>
</dbReference>
<dbReference type="SMART" id="SM00409">
    <property type="entry name" value="IG"/>
    <property type="match status" value="2"/>
</dbReference>
<dbReference type="InterPro" id="IPR003599">
    <property type="entry name" value="Ig_sub"/>
</dbReference>
<proteinExistence type="predicted"/>
<sequence length="359" mass="39876">MSQRGCLPKQTGTFITADETSRMDSRQILWSVMVLLSGAVGQSVKYPDPVCAVRGSTVTLPCTFTSLQSTTNDNTKYILQVVRVRWCQNHGICQGTTPSVYDSNNQNNNSRYQYLGNLKENCTLRIRDVQKTDDAVLRFRMEVNHTSGHFTEPSGVRVTVIEPSELRINRSSTDLETVTLFCTSACTFRPPEVTWFKDDRALSVSEPALQLGAPTAKDAGNYSCAFKTNSNIHSQPFLLTLDKEPTGNGVLLVTAAVVLGVLLPLSSVLLICFICRRKSAAVKKDQRSEREQSDQQLPDNIYSSILPPSGPDGRVEPQKTHQAMDEVDYASIQIMHMKRTRREKEADDAVVYTCVATRG</sequence>
<feature type="domain" description="Ig-like" evidence="3">
    <location>
        <begin position="153"/>
        <end position="240"/>
    </location>
</feature>
<feature type="region of interest" description="Disordered" evidence="1">
    <location>
        <begin position="284"/>
        <end position="322"/>
    </location>
</feature>
<keyword evidence="2" id="KW-1133">Transmembrane helix</keyword>
<name>A0A6P7KP98_BETSP</name>
<evidence type="ECO:0000313" key="5">
    <source>
        <dbReference type="RefSeq" id="XP_028984402.2"/>
    </source>
</evidence>
<dbReference type="PANTHER" id="PTHR46013:SF4">
    <property type="entry name" value="B-CELL RECEPTOR CD22-RELATED"/>
    <property type="match status" value="1"/>
</dbReference>
<protein>
    <submittedName>
        <fullName evidence="5">Uncharacterized protein LOC114842746 isoform X2</fullName>
    </submittedName>
</protein>
<dbReference type="SUPFAM" id="SSF48726">
    <property type="entry name" value="Immunoglobulin"/>
    <property type="match status" value="2"/>
</dbReference>
<keyword evidence="2" id="KW-0812">Transmembrane</keyword>
<feature type="compositionally biased region" description="Basic and acidic residues" evidence="1">
    <location>
        <begin position="284"/>
        <end position="293"/>
    </location>
</feature>
<feature type="transmembrane region" description="Helical" evidence="2">
    <location>
        <begin position="250"/>
        <end position="274"/>
    </location>
</feature>
<evidence type="ECO:0000256" key="1">
    <source>
        <dbReference type="SAM" id="MobiDB-lite"/>
    </source>
</evidence>